<feature type="compositionally biased region" description="Basic and acidic residues" evidence="1">
    <location>
        <begin position="411"/>
        <end position="429"/>
    </location>
</feature>
<feature type="compositionally biased region" description="Basic and acidic residues" evidence="1">
    <location>
        <begin position="221"/>
        <end position="233"/>
    </location>
</feature>
<feature type="compositionally biased region" description="Polar residues" evidence="1">
    <location>
        <begin position="513"/>
        <end position="527"/>
    </location>
</feature>
<sequence length="595" mass="66191">MEIDSLWHSAFGETSARPVLYSSEELNDEGWRPLTDPQAFILNLAKLNHQQLYAASSNNQIAMKTAQDEYLEIEGQIAAIRGRTSPRNPQTLQAPDEFQERQEAALYGYKYDAHRPALLHAGIPGLRSADDLSEREKQDVRLFQEPFEQGGFVPKEREYKAMVAKARDPNNIDGWEPVIDSTGRRLIPRQQVHHDEYNITYVKRNVDANGEIVRPVSPEGNEAHQGETPDKAVNKRLTRTRFDGKKVPTTRDVSEDPSAASTPRGRKRGSPSGADSREDTPSSKRQKVGLPVNGQEQPRPKHPNQYTKAKERAAQEQEPTVAGPPAPEAPTKAASTAKVHWRELSAEDKYNHSWTNAELHEAVREDHLWLNTDPAKAEHWKNKLLQNENPIRSFAMFKKWRFWKQRGLDKRPRNKDLLNGDGTTNKENEGTSQTQKPRRRAAKPKNASAISTPGDTPAATPTLTPAPEVPRGKKTPERSATPPSKTKRTKFPGSKRTDSEVRQRRGSQEETVDTSGTAEADQASSESRSPKKAAGQFSGKLTGNAINATGRELRRPSLKQQGSDSTILVASGTAATTSSNGTPPRRSLRIRRPSA</sequence>
<dbReference type="AlphaFoldDB" id="A0A1C1C735"/>
<feature type="region of interest" description="Disordered" evidence="1">
    <location>
        <begin position="411"/>
        <end position="595"/>
    </location>
</feature>
<evidence type="ECO:0000256" key="1">
    <source>
        <dbReference type="SAM" id="MobiDB-lite"/>
    </source>
</evidence>
<dbReference type="STRING" id="86049.A0A1C1C735"/>
<protein>
    <submittedName>
        <fullName evidence="2">Uncharacterized protein</fullName>
    </submittedName>
</protein>
<feature type="compositionally biased region" description="Low complexity" evidence="1">
    <location>
        <begin position="570"/>
        <end position="585"/>
    </location>
</feature>
<proteinExistence type="predicted"/>
<organism evidence="2 3">
    <name type="scientific">Cladophialophora carrionii</name>
    <dbReference type="NCBI Taxonomy" id="86049"/>
    <lineage>
        <taxon>Eukaryota</taxon>
        <taxon>Fungi</taxon>
        <taxon>Dikarya</taxon>
        <taxon>Ascomycota</taxon>
        <taxon>Pezizomycotina</taxon>
        <taxon>Eurotiomycetes</taxon>
        <taxon>Chaetothyriomycetidae</taxon>
        <taxon>Chaetothyriales</taxon>
        <taxon>Herpotrichiellaceae</taxon>
        <taxon>Cladophialophora</taxon>
    </lineage>
</organism>
<dbReference type="Proteomes" id="UP000094526">
    <property type="component" value="Unassembled WGS sequence"/>
</dbReference>
<feature type="compositionally biased region" description="Polar residues" evidence="1">
    <location>
        <begin position="558"/>
        <end position="568"/>
    </location>
</feature>
<dbReference type="EMBL" id="LGRB01000020">
    <property type="protein sequence ID" value="OCT44330.1"/>
    <property type="molecule type" value="Genomic_DNA"/>
</dbReference>
<feature type="compositionally biased region" description="Basic residues" evidence="1">
    <location>
        <begin position="586"/>
        <end position="595"/>
    </location>
</feature>
<gene>
    <name evidence="2" type="ORF">CLCR_05691</name>
</gene>
<dbReference type="VEuPathDB" id="FungiDB:CLCR_05691"/>
<comment type="caution">
    <text evidence="2">The sequence shown here is derived from an EMBL/GenBank/DDBJ whole genome shotgun (WGS) entry which is preliminary data.</text>
</comment>
<feature type="compositionally biased region" description="Basic and acidic residues" evidence="1">
    <location>
        <begin position="495"/>
        <end position="508"/>
    </location>
</feature>
<evidence type="ECO:0000313" key="3">
    <source>
        <dbReference type="Proteomes" id="UP000094526"/>
    </source>
</evidence>
<dbReference type="eggNOG" id="ENOG502S2DX">
    <property type="taxonomic scope" value="Eukaryota"/>
</dbReference>
<dbReference type="OrthoDB" id="4115400at2759"/>
<accession>A0A1C1C735</accession>
<feature type="compositionally biased region" description="Low complexity" evidence="1">
    <location>
        <begin position="452"/>
        <end position="466"/>
    </location>
</feature>
<keyword evidence="3" id="KW-1185">Reference proteome</keyword>
<dbReference type="VEuPathDB" id="FungiDB:G647_07028"/>
<feature type="region of interest" description="Disordered" evidence="1">
    <location>
        <begin position="212"/>
        <end position="338"/>
    </location>
</feature>
<reference evidence="3" key="1">
    <citation type="submission" date="2015-07" db="EMBL/GenBank/DDBJ databases">
        <authorList>
            <person name="Teixeira M.M."/>
            <person name="Souza R.C."/>
            <person name="Almeida L.G."/>
            <person name="Vicente V.A."/>
            <person name="de Hoog S."/>
            <person name="Bocca A.L."/>
            <person name="de Almeida S.R."/>
            <person name="Vasconcelos A.T."/>
            <person name="Felipe M.S."/>
        </authorList>
    </citation>
    <scope>NUCLEOTIDE SEQUENCE [LARGE SCALE GENOMIC DNA]</scope>
    <source>
        <strain evidence="3">KSF</strain>
    </source>
</reference>
<evidence type="ECO:0000313" key="2">
    <source>
        <dbReference type="EMBL" id="OCT44330.1"/>
    </source>
</evidence>
<name>A0A1C1C735_9EURO</name>